<dbReference type="Proteomes" id="UP000041254">
    <property type="component" value="Unassembled WGS sequence"/>
</dbReference>
<proteinExistence type="predicted"/>
<evidence type="ECO:0000313" key="2">
    <source>
        <dbReference type="Proteomes" id="UP000041254"/>
    </source>
</evidence>
<reference evidence="1 2" key="1">
    <citation type="submission" date="2014-11" db="EMBL/GenBank/DDBJ databases">
        <authorList>
            <person name="Zhu J."/>
            <person name="Qi W."/>
            <person name="Song R."/>
        </authorList>
    </citation>
    <scope>NUCLEOTIDE SEQUENCE [LARGE SCALE GENOMIC DNA]</scope>
</reference>
<dbReference type="EMBL" id="CDMY01000408">
    <property type="protein sequence ID" value="CEM11028.1"/>
    <property type="molecule type" value="Genomic_DNA"/>
</dbReference>
<organism evidence="1 2">
    <name type="scientific">Vitrella brassicaformis (strain CCMP3155)</name>
    <dbReference type="NCBI Taxonomy" id="1169540"/>
    <lineage>
        <taxon>Eukaryota</taxon>
        <taxon>Sar</taxon>
        <taxon>Alveolata</taxon>
        <taxon>Colpodellida</taxon>
        <taxon>Vitrellaceae</taxon>
        <taxon>Vitrella</taxon>
    </lineage>
</organism>
<protein>
    <submittedName>
        <fullName evidence="1">Uncharacterized protein</fullName>
    </submittedName>
</protein>
<name>A0A0G4FDL4_VITBC</name>
<dbReference type="InParanoid" id="A0A0G4FDL4"/>
<sequence>MEAKLDKVHQRTGCGALRRGKGHSSCSHRAVLPDVLRSHQSCRPHIDQRVKQRLKRMDRIAFGLLEKAFARPWIRNRNMLMSKKDYELDMIRALRALCAAAIHVFADVSLHSLPGFTIGSYARDFGFDVTVMTSTRRWT</sequence>
<gene>
    <name evidence="1" type="ORF">Vbra_8994</name>
</gene>
<keyword evidence="2" id="KW-1185">Reference proteome</keyword>
<dbReference type="VEuPathDB" id="CryptoDB:Vbra_8994"/>
<dbReference type="AlphaFoldDB" id="A0A0G4FDL4"/>
<accession>A0A0G4FDL4</accession>
<evidence type="ECO:0000313" key="1">
    <source>
        <dbReference type="EMBL" id="CEM11028.1"/>
    </source>
</evidence>